<proteinExistence type="predicted"/>
<dbReference type="InterPro" id="IPR045192">
    <property type="entry name" value="AP180-like"/>
</dbReference>
<dbReference type="PANTHER" id="PTHR22951:SF32">
    <property type="entry name" value="OS06G0175500 PROTEIN"/>
    <property type="match status" value="1"/>
</dbReference>
<dbReference type="Gene3D" id="1.25.40.90">
    <property type="match status" value="1"/>
</dbReference>
<feature type="transmembrane region" description="Helical" evidence="1">
    <location>
        <begin position="23"/>
        <end position="45"/>
    </location>
</feature>
<dbReference type="PANTHER" id="PTHR22951">
    <property type="entry name" value="CLATHRIN ASSEMBLY PROTEIN"/>
    <property type="match status" value="1"/>
</dbReference>
<dbReference type="AlphaFoldDB" id="A0AAD4TDZ2"/>
<dbReference type="GO" id="GO:0005546">
    <property type="term" value="F:phosphatidylinositol-4,5-bisphosphate binding"/>
    <property type="evidence" value="ECO:0007669"/>
    <property type="project" value="TreeGrafter"/>
</dbReference>
<keyword evidence="1" id="KW-0472">Membrane</keyword>
<evidence type="ECO:0000259" key="2">
    <source>
        <dbReference type="Pfam" id="PF07651"/>
    </source>
</evidence>
<dbReference type="GO" id="GO:0000149">
    <property type="term" value="F:SNARE binding"/>
    <property type="evidence" value="ECO:0007669"/>
    <property type="project" value="TreeGrafter"/>
</dbReference>
<evidence type="ECO:0000313" key="4">
    <source>
        <dbReference type="Proteomes" id="UP001202328"/>
    </source>
</evidence>
<dbReference type="InterPro" id="IPR008942">
    <property type="entry name" value="ENTH_VHS"/>
</dbReference>
<dbReference type="GO" id="GO:0005545">
    <property type="term" value="F:1-phosphatidylinositol binding"/>
    <property type="evidence" value="ECO:0007669"/>
    <property type="project" value="TreeGrafter"/>
</dbReference>
<dbReference type="GO" id="GO:0030136">
    <property type="term" value="C:clathrin-coated vesicle"/>
    <property type="evidence" value="ECO:0007669"/>
    <property type="project" value="TreeGrafter"/>
</dbReference>
<gene>
    <name evidence="3" type="ORF">MKW98_005885</name>
</gene>
<dbReference type="InterPro" id="IPR011417">
    <property type="entry name" value="ANTH_dom"/>
</dbReference>
<dbReference type="GO" id="GO:0072583">
    <property type="term" value="P:clathrin-dependent endocytosis"/>
    <property type="evidence" value="ECO:0007669"/>
    <property type="project" value="InterPro"/>
</dbReference>
<feature type="domain" description="AP180 N-terminal homology (ANTH)" evidence="2">
    <location>
        <begin position="39"/>
        <end position="122"/>
    </location>
</feature>
<keyword evidence="1" id="KW-0812">Transmembrane</keyword>
<accession>A0AAD4TDZ2</accession>
<dbReference type="Pfam" id="PF07651">
    <property type="entry name" value="ANTH"/>
    <property type="match status" value="1"/>
</dbReference>
<keyword evidence="1" id="KW-1133">Transmembrane helix</keyword>
<comment type="caution">
    <text evidence="3">The sequence shown here is derived from an EMBL/GenBank/DDBJ whole genome shotgun (WGS) entry which is preliminary data.</text>
</comment>
<dbReference type="Proteomes" id="UP001202328">
    <property type="component" value="Unassembled WGS sequence"/>
</dbReference>
<keyword evidence="4" id="KW-1185">Reference proteome</keyword>
<dbReference type="EMBL" id="JAJJMB010002292">
    <property type="protein sequence ID" value="KAI3952190.1"/>
    <property type="molecule type" value="Genomic_DNA"/>
</dbReference>
<dbReference type="GO" id="GO:0006900">
    <property type="term" value="P:vesicle budding from membrane"/>
    <property type="evidence" value="ECO:0007669"/>
    <property type="project" value="TreeGrafter"/>
</dbReference>
<name>A0AAD4TDZ2_9MAGN</name>
<evidence type="ECO:0000256" key="1">
    <source>
        <dbReference type="SAM" id="Phobius"/>
    </source>
</evidence>
<dbReference type="GO" id="GO:0048268">
    <property type="term" value="P:clathrin coat assembly"/>
    <property type="evidence" value="ECO:0007669"/>
    <property type="project" value="InterPro"/>
</dbReference>
<sequence>GFCNRWNCRFVYLPLDLARTKPAYQVCLFLILWILFLWELDIAIVRATDHVERPTKEKHIRATRSRADVAYCTHALSRRLVAMKILTVIHRALREVDHSFREELINYGRSRRHMLNMAHFKDDSSPNA</sequence>
<feature type="non-terminal residue" evidence="3">
    <location>
        <position position="128"/>
    </location>
</feature>
<dbReference type="GO" id="GO:0032050">
    <property type="term" value="F:clathrin heavy chain binding"/>
    <property type="evidence" value="ECO:0007669"/>
    <property type="project" value="TreeGrafter"/>
</dbReference>
<reference evidence="3" key="1">
    <citation type="submission" date="2022-04" db="EMBL/GenBank/DDBJ databases">
        <title>A functionally conserved STORR gene fusion in Papaver species that diverged 16.8 million years ago.</title>
        <authorList>
            <person name="Catania T."/>
        </authorList>
    </citation>
    <scope>NUCLEOTIDE SEQUENCE</scope>
    <source>
        <strain evidence="3">S-188037</strain>
    </source>
</reference>
<organism evidence="3 4">
    <name type="scientific">Papaver atlanticum</name>
    <dbReference type="NCBI Taxonomy" id="357466"/>
    <lineage>
        <taxon>Eukaryota</taxon>
        <taxon>Viridiplantae</taxon>
        <taxon>Streptophyta</taxon>
        <taxon>Embryophyta</taxon>
        <taxon>Tracheophyta</taxon>
        <taxon>Spermatophyta</taxon>
        <taxon>Magnoliopsida</taxon>
        <taxon>Ranunculales</taxon>
        <taxon>Papaveraceae</taxon>
        <taxon>Papaveroideae</taxon>
        <taxon>Papaver</taxon>
    </lineage>
</organism>
<protein>
    <recommendedName>
        <fullName evidence="2">AP180 N-terminal homology (ANTH) domain-containing protein</fullName>
    </recommendedName>
</protein>
<evidence type="ECO:0000313" key="3">
    <source>
        <dbReference type="EMBL" id="KAI3952190.1"/>
    </source>
</evidence>
<dbReference type="SUPFAM" id="SSF48464">
    <property type="entry name" value="ENTH/VHS domain"/>
    <property type="match status" value="1"/>
</dbReference>
<dbReference type="GO" id="GO:0005905">
    <property type="term" value="C:clathrin-coated pit"/>
    <property type="evidence" value="ECO:0007669"/>
    <property type="project" value="TreeGrafter"/>
</dbReference>